<comment type="caution">
    <text evidence="1">The sequence shown here is derived from an EMBL/GenBank/DDBJ whole genome shotgun (WGS) entry which is preliminary data.</text>
</comment>
<keyword evidence="2" id="KW-1185">Reference proteome</keyword>
<dbReference type="Proteomes" id="UP001337305">
    <property type="component" value="Unassembled WGS sequence"/>
</dbReference>
<evidence type="ECO:0000313" key="2">
    <source>
        <dbReference type="Proteomes" id="UP001337305"/>
    </source>
</evidence>
<gene>
    <name evidence="1" type="ORF">N1F79_02825</name>
</gene>
<dbReference type="RefSeq" id="WP_303309046.1">
    <property type="nucleotide sequence ID" value="NZ_JAODOP010000001.1"/>
</dbReference>
<accession>A0ABU7XMX9</accession>
<proteinExistence type="predicted"/>
<reference evidence="1 2" key="1">
    <citation type="submission" date="2022-09" db="EMBL/GenBank/DDBJ databases">
        <title>Genome sequencing of Flavivirga sp. MEBiC05379.</title>
        <authorList>
            <person name="Oh H.-M."/>
            <person name="Kwon K.K."/>
            <person name="Park M.J."/>
            <person name="Yang S.-H."/>
        </authorList>
    </citation>
    <scope>NUCLEOTIDE SEQUENCE [LARGE SCALE GENOMIC DNA]</scope>
    <source>
        <strain evidence="1 2">MEBiC05379</strain>
    </source>
</reference>
<protein>
    <submittedName>
        <fullName evidence="1">Uncharacterized protein</fullName>
    </submittedName>
</protein>
<evidence type="ECO:0000313" key="1">
    <source>
        <dbReference type="EMBL" id="MEF3832054.1"/>
    </source>
</evidence>
<name>A0ABU7XMX9_9FLAO</name>
<sequence length="136" mass="16270">MTKEPRGRLYQDSEFEFDEFNGLKIEQLIVCENPETKEPILIYLKVEKRNWHQFFLDAGYGFWENWDEIDTEDDSYDFIDYTDKFDLKGQTISRIFCEPDLNNSRITLDLENSMKLILKCKDPNIFDSNSELIMSK</sequence>
<organism evidence="1 2">
    <name type="scientific">Flavivirga spongiicola</name>
    <dbReference type="NCBI Taxonomy" id="421621"/>
    <lineage>
        <taxon>Bacteria</taxon>
        <taxon>Pseudomonadati</taxon>
        <taxon>Bacteroidota</taxon>
        <taxon>Flavobacteriia</taxon>
        <taxon>Flavobacteriales</taxon>
        <taxon>Flavobacteriaceae</taxon>
        <taxon>Flavivirga</taxon>
    </lineage>
</organism>
<dbReference type="EMBL" id="JAODOP010000001">
    <property type="protein sequence ID" value="MEF3832054.1"/>
    <property type="molecule type" value="Genomic_DNA"/>
</dbReference>